<dbReference type="InterPro" id="IPR026893">
    <property type="entry name" value="Tyr/Ser_Pase_IphP-type"/>
</dbReference>
<accession>A0ABS4QLW2</accession>
<reference evidence="3 4" key="1">
    <citation type="submission" date="2021-03" db="EMBL/GenBank/DDBJ databases">
        <title>Sequencing the genomes of 1000 actinobacteria strains.</title>
        <authorList>
            <person name="Klenk H.-P."/>
        </authorList>
    </citation>
    <scope>NUCLEOTIDE SEQUENCE [LARGE SCALE GENOMIC DNA]</scope>
    <source>
        <strain evidence="3 4">DSM 45516</strain>
    </source>
</reference>
<proteinExistence type="predicted"/>
<protein>
    <submittedName>
        <fullName evidence="3">Protein-tyrosine phosphatase</fullName>
        <ecNumber evidence="3">3.1.3.48</ecNumber>
    </submittedName>
</protein>
<dbReference type="RefSeq" id="WP_307869776.1">
    <property type="nucleotide sequence ID" value="NZ_JAGGMR010000001.1"/>
</dbReference>
<evidence type="ECO:0000313" key="3">
    <source>
        <dbReference type="EMBL" id="MBP2192681.1"/>
    </source>
</evidence>
<keyword evidence="1" id="KW-0732">Signal</keyword>
<name>A0ABS4QLW2_9NOCA</name>
<dbReference type="EMBL" id="JAGGMR010000001">
    <property type="protein sequence ID" value="MBP2192681.1"/>
    <property type="molecule type" value="Genomic_DNA"/>
</dbReference>
<dbReference type="GO" id="GO:0004725">
    <property type="term" value="F:protein tyrosine phosphatase activity"/>
    <property type="evidence" value="ECO:0007669"/>
    <property type="project" value="UniProtKB-EC"/>
</dbReference>
<dbReference type="Proteomes" id="UP001519325">
    <property type="component" value="Unassembled WGS sequence"/>
</dbReference>
<dbReference type="InterPro" id="IPR029021">
    <property type="entry name" value="Prot-tyrosine_phosphatase-like"/>
</dbReference>
<feature type="domain" description="Tyrosine specific protein phosphatases" evidence="2">
    <location>
        <begin position="178"/>
        <end position="242"/>
    </location>
</feature>
<dbReference type="Gene3D" id="3.90.190.10">
    <property type="entry name" value="Protein tyrosine phosphatase superfamily"/>
    <property type="match status" value="1"/>
</dbReference>
<dbReference type="EC" id="3.1.3.48" evidence="3"/>
<feature type="chain" id="PRO_5046583933" evidence="1">
    <location>
        <begin position="29"/>
        <end position="306"/>
    </location>
</feature>
<dbReference type="InterPro" id="IPR000387">
    <property type="entry name" value="Tyr_Pase_dom"/>
</dbReference>
<keyword evidence="4" id="KW-1185">Reference proteome</keyword>
<comment type="caution">
    <text evidence="3">The sequence shown here is derived from an EMBL/GenBank/DDBJ whole genome shotgun (WGS) entry which is preliminary data.</text>
</comment>
<keyword evidence="3" id="KW-0378">Hydrolase</keyword>
<dbReference type="PROSITE" id="PS50056">
    <property type="entry name" value="TYR_PHOSPHATASE_2"/>
    <property type="match status" value="1"/>
</dbReference>
<evidence type="ECO:0000259" key="2">
    <source>
        <dbReference type="PROSITE" id="PS50056"/>
    </source>
</evidence>
<evidence type="ECO:0000256" key="1">
    <source>
        <dbReference type="SAM" id="SignalP"/>
    </source>
</evidence>
<organism evidence="3 4">
    <name type="scientific">Nocardia goodfellowii</name>
    <dbReference type="NCBI Taxonomy" id="882446"/>
    <lineage>
        <taxon>Bacteria</taxon>
        <taxon>Bacillati</taxon>
        <taxon>Actinomycetota</taxon>
        <taxon>Actinomycetes</taxon>
        <taxon>Mycobacteriales</taxon>
        <taxon>Nocardiaceae</taxon>
        <taxon>Nocardia</taxon>
    </lineage>
</organism>
<dbReference type="Pfam" id="PF13350">
    <property type="entry name" value="Y_phosphatase3"/>
    <property type="match status" value="1"/>
</dbReference>
<gene>
    <name evidence="3" type="ORF">BJ987_005582</name>
</gene>
<dbReference type="SUPFAM" id="SSF52799">
    <property type="entry name" value="(Phosphotyrosine protein) phosphatases II"/>
    <property type="match status" value="1"/>
</dbReference>
<evidence type="ECO:0000313" key="4">
    <source>
        <dbReference type="Proteomes" id="UP001519325"/>
    </source>
</evidence>
<feature type="signal peptide" evidence="1">
    <location>
        <begin position="1"/>
        <end position="28"/>
    </location>
</feature>
<sequence length="306" mass="32246">MTFSRALRGTVAASAALFIGVLPLDVPAALADSAAVPVLRAPGQADRPMGLAHAPNARDIGGYPVTGGGKLTFGQVFRADALDAIDAAEQARLEALKITVAIDFRSPAEVAAAPDKLPASIARIELPVYDPANDFFIMISQLIGAGPEKQQQALGNGKAAEIMRTYYRWFVTDPSARGQFAAALRGVATTPGPILYHCTAGKDRTGVLTGIIMAALGVAKGQIYKDFLESNDTLAAENEALLSALEARGLIKDRSLLVPIVGVQRDYLEAFFDQVDQTYGSFDTFLGAGLGIDAATLEALKTKLVR</sequence>